<dbReference type="AlphaFoldDB" id="A0A0K2UPZ5"/>
<name>A0A0K2UPZ5_LEPSM</name>
<protein>
    <submittedName>
        <fullName evidence="1">Uncharacterized protein</fullName>
    </submittedName>
</protein>
<reference evidence="1" key="1">
    <citation type="submission" date="2014-05" db="EMBL/GenBank/DDBJ databases">
        <authorList>
            <person name="Chronopoulou M."/>
        </authorList>
    </citation>
    <scope>NUCLEOTIDE SEQUENCE</scope>
    <source>
        <tissue evidence="1">Whole organism</tissue>
    </source>
</reference>
<sequence length="66" mass="7648">MTLERVLQISINVIQAVVCLQAHRLFRQQVQNIGEEKWFSQKSQTGTEIIRETAQANLLKSMRVHV</sequence>
<accession>A0A0K2UPZ5</accession>
<organism evidence="1">
    <name type="scientific">Lepeophtheirus salmonis</name>
    <name type="common">Salmon louse</name>
    <name type="synonym">Caligus salmonis</name>
    <dbReference type="NCBI Taxonomy" id="72036"/>
    <lineage>
        <taxon>Eukaryota</taxon>
        <taxon>Metazoa</taxon>
        <taxon>Ecdysozoa</taxon>
        <taxon>Arthropoda</taxon>
        <taxon>Crustacea</taxon>
        <taxon>Multicrustacea</taxon>
        <taxon>Hexanauplia</taxon>
        <taxon>Copepoda</taxon>
        <taxon>Siphonostomatoida</taxon>
        <taxon>Caligidae</taxon>
        <taxon>Lepeophtheirus</taxon>
    </lineage>
</organism>
<dbReference type="EMBL" id="HACA01022962">
    <property type="protein sequence ID" value="CDW40323.1"/>
    <property type="molecule type" value="Transcribed_RNA"/>
</dbReference>
<proteinExistence type="predicted"/>
<evidence type="ECO:0000313" key="1">
    <source>
        <dbReference type="EMBL" id="CDW40323.1"/>
    </source>
</evidence>